<dbReference type="RefSeq" id="WP_146861580.1">
    <property type="nucleotide sequence ID" value="NZ_BARK01000031.1"/>
</dbReference>
<keyword evidence="2" id="KW-1185">Reference proteome</keyword>
<reference evidence="1 2" key="1">
    <citation type="submission" date="2019-07" db="EMBL/GenBank/DDBJ databases">
        <title>Whole genome shotgun sequence of Gluconobacter kanchanaburiensis NBRC 103587.</title>
        <authorList>
            <person name="Hosoyama A."/>
            <person name="Uohara A."/>
            <person name="Ohji S."/>
            <person name="Ichikawa N."/>
        </authorList>
    </citation>
    <scope>NUCLEOTIDE SEQUENCE [LARGE SCALE GENOMIC DNA]</scope>
    <source>
        <strain evidence="1 2">NBRC 103587</strain>
    </source>
</reference>
<dbReference type="EMBL" id="BJVA01000009">
    <property type="protein sequence ID" value="GEK96559.1"/>
    <property type="molecule type" value="Genomic_DNA"/>
</dbReference>
<protein>
    <recommendedName>
        <fullName evidence="3">Glycosyl transferase family 2</fullName>
    </recommendedName>
</protein>
<dbReference type="AlphaFoldDB" id="A0A511B822"/>
<comment type="caution">
    <text evidence="1">The sequence shown here is derived from an EMBL/GenBank/DDBJ whole genome shotgun (WGS) entry which is preliminary data.</text>
</comment>
<evidence type="ECO:0008006" key="3">
    <source>
        <dbReference type="Google" id="ProtNLM"/>
    </source>
</evidence>
<organism evidence="1 2">
    <name type="scientific">Gluconobacter kanchanaburiensis NBRC 103587</name>
    <dbReference type="NCBI Taxonomy" id="1307948"/>
    <lineage>
        <taxon>Bacteria</taxon>
        <taxon>Pseudomonadati</taxon>
        <taxon>Pseudomonadota</taxon>
        <taxon>Alphaproteobacteria</taxon>
        <taxon>Acetobacterales</taxon>
        <taxon>Acetobacteraceae</taxon>
        <taxon>Gluconobacter</taxon>
    </lineage>
</organism>
<dbReference type="Pfam" id="PF13704">
    <property type="entry name" value="Glyco_tranf_2_4"/>
    <property type="match status" value="1"/>
</dbReference>
<sequence>MTTVRCIMMQKNEATLLEPWILWHAAIFGFTNLTVIDNGSTDPAVLELQDQYERKGVQIVRDHASHSDFLNKGNVIAGIIRQWDAENACDFAVPLDCDEFLTVFLDQLSLDPEIIRRQFDYLIHENATFVTDRLLLNVPQARDYFRPQIVRRGLFKAHTIVSLDRGFHDPQSLYPERYVRTPFVHLHLHNRPDYEDILHFARQKLAVPEDNEAAVNPEAGAHLHFYFDTTAEDFVAKYRHVPNIYAPMIARRFKELGLDPTLLLGTGENAPHPPINVPAGFLAHRMSGNDMHEYRLFNPIYYALNNPDVAQDPHYGIWPLVHYVTLGWDEDRQPDPQNAPPLVIQTDKAT</sequence>
<proteinExistence type="predicted"/>
<accession>A0A511B822</accession>
<name>A0A511B822_9PROT</name>
<evidence type="ECO:0000313" key="2">
    <source>
        <dbReference type="Proteomes" id="UP000321079"/>
    </source>
</evidence>
<dbReference type="OrthoDB" id="8245240at2"/>
<evidence type="ECO:0000313" key="1">
    <source>
        <dbReference type="EMBL" id="GEK96559.1"/>
    </source>
</evidence>
<gene>
    <name evidence="1" type="ORF">GKA01_17560</name>
</gene>
<dbReference type="Proteomes" id="UP000321079">
    <property type="component" value="Unassembled WGS sequence"/>
</dbReference>